<dbReference type="eggNOG" id="KOG4452">
    <property type="taxonomic scope" value="Eukaryota"/>
</dbReference>
<evidence type="ECO:0000313" key="7">
    <source>
        <dbReference type="Proteomes" id="UP000095282"/>
    </source>
</evidence>
<reference evidence="8" key="1">
    <citation type="submission" date="2016-11" db="UniProtKB">
        <authorList>
            <consortium name="WormBaseParasite"/>
        </authorList>
    </citation>
    <scope>IDENTIFICATION</scope>
</reference>
<comment type="function">
    <text evidence="6">Subunit of the oligosaccharyl transferase (OST) complex that catalyzes the initial transfer of a defined glycan (Glc(3)Man(9)GlcNAc(2) in eukaryotes) from the lipid carrier dolichol-pyrophosphate to an asparagine residue within an Asn-X-Ser/Thr consensus motif in nascent polypeptide chains, the first step in protein N-glycosylation. N-glycosylation occurs cotranslationally and the complex associates with the Sec61 complex at the channel-forming translocon complex that mediates protein translocation across the endoplasmic reticulum (ER). All subunits are required for a maximal enzyme activity.</text>
</comment>
<evidence type="ECO:0000313" key="8">
    <source>
        <dbReference type="WBParaSite" id="Csp11.Scaffold629.g8925.t1"/>
    </source>
</evidence>
<accession>A0A1I7UFX8</accession>
<dbReference type="GO" id="GO:0006487">
    <property type="term" value="P:protein N-linked glycosylation"/>
    <property type="evidence" value="ECO:0007669"/>
    <property type="project" value="UniProtKB-UniRule"/>
</dbReference>
<evidence type="ECO:0000256" key="6">
    <source>
        <dbReference type="RuleBase" id="RU367008"/>
    </source>
</evidence>
<evidence type="ECO:0000256" key="5">
    <source>
        <dbReference type="ARBA" id="ARBA00023136"/>
    </source>
</evidence>
<feature type="transmembrane region" description="Helical" evidence="6">
    <location>
        <begin position="54"/>
        <end position="77"/>
    </location>
</feature>
<sequence>MDISKMDKYIAPVQFSSLPALTILLCGIGLFLLASFTMLQVTSTKYNRNLVKEILMAATSSVFLGFGSVFLLLWVGIYV</sequence>
<comment type="subcellular location">
    <subcellularLocation>
        <location evidence="1 6">Membrane</location>
        <topology evidence="1 6">Multi-pass membrane protein</topology>
    </subcellularLocation>
</comment>
<dbReference type="WBParaSite" id="Csp11.Scaffold629.g8925.t1">
    <property type="protein sequence ID" value="Csp11.Scaffold629.g8925.t1"/>
    <property type="gene ID" value="Csp11.Scaffold629.g8925"/>
</dbReference>
<evidence type="ECO:0000256" key="2">
    <source>
        <dbReference type="ARBA" id="ARBA00009825"/>
    </source>
</evidence>
<keyword evidence="5 6" id="KW-0472">Membrane</keyword>
<evidence type="ECO:0000256" key="3">
    <source>
        <dbReference type="ARBA" id="ARBA00022692"/>
    </source>
</evidence>
<keyword evidence="7" id="KW-1185">Reference proteome</keyword>
<evidence type="ECO:0000256" key="1">
    <source>
        <dbReference type="ARBA" id="ARBA00004141"/>
    </source>
</evidence>
<dbReference type="STRING" id="1561998.A0A1I7UFX8"/>
<comment type="subunit">
    <text evidence="6">Component of the oligosaccharyltransferase (OST) complex.</text>
</comment>
<keyword evidence="4 6" id="KW-1133">Transmembrane helix</keyword>
<keyword evidence="3 6" id="KW-0812">Transmembrane</keyword>
<feature type="transmembrane region" description="Helical" evidence="6">
    <location>
        <begin position="20"/>
        <end position="42"/>
    </location>
</feature>
<dbReference type="PANTHER" id="PTHR13636">
    <property type="entry name" value="TRANSMEMBRANE PROTEIN 258"/>
    <property type="match status" value="1"/>
</dbReference>
<proteinExistence type="inferred from homology"/>
<evidence type="ECO:0000256" key="4">
    <source>
        <dbReference type="ARBA" id="ARBA00022989"/>
    </source>
</evidence>
<comment type="similarity">
    <text evidence="2 6">Belongs to the OST5 family.</text>
</comment>
<dbReference type="GO" id="GO:0008250">
    <property type="term" value="C:oligosaccharyltransferase complex"/>
    <property type="evidence" value="ECO:0007669"/>
    <property type="project" value="UniProtKB-UniRule"/>
</dbReference>
<organism evidence="7 8">
    <name type="scientific">Caenorhabditis tropicalis</name>
    <dbReference type="NCBI Taxonomy" id="1561998"/>
    <lineage>
        <taxon>Eukaryota</taxon>
        <taxon>Metazoa</taxon>
        <taxon>Ecdysozoa</taxon>
        <taxon>Nematoda</taxon>
        <taxon>Chromadorea</taxon>
        <taxon>Rhabditida</taxon>
        <taxon>Rhabditina</taxon>
        <taxon>Rhabditomorpha</taxon>
        <taxon>Rhabditoidea</taxon>
        <taxon>Rhabditidae</taxon>
        <taxon>Peloderinae</taxon>
        <taxon>Caenorhabditis</taxon>
    </lineage>
</organism>
<dbReference type="Proteomes" id="UP000095282">
    <property type="component" value="Unplaced"/>
</dbReference>
<dbReference type="Pfam" id="PF05251">
    <property type="entry name" value="Ost5"/>
    <property type="match status" value="1"/>
</dbReference>
<name>A0A1I7UFX8_9PELO</name>
<protein>
    <recommendedName>
        <fullName evidence="6">Dolichyl-diphosphooligosaccharide-protein glycosyltransferase subunit TMEM258</fullName>
    </recommendedName>
    <alternativeName>
        <fullName evidence="6">Transmembrane protein 258</fullName>
    </alternativeName>
</protein>
<dbReference type="AlphaFoldDB" id="A0A1I7UFX8"/>
<dbReference type="InterPro" id="IPR007915">
    <property type="entry name" value="TMEM258/Ost5"/>
</dbReference>